<proteinExistence type="predicted"/>
<evidence type="ECO:0000313" key="1">
    <source>
        <dbReference type="EMBL" id="ORX66906.1"/>
    </source>
</evidence>
<accession>A0A1Y1W0Z2</accession>
<dbReference type="GeneID" id="63805138"/>
<dbReference type="RefSeq" id="XP_040740865.1">
    <property type="nucleotide sequence ID" value="XM_040888490.1"/>
</dbReference>
<keyword evidence="2" id="KW-1185">Reference proteome</keyword>
<reference evidence="1 2" key="1">
    <citation type="submission" date="2016-07" db="EMBL/GenBank/DDBJ databases">
        <title>Pervasive Adenine N6-methylation of Active Genes in Fungi.</title>
        <authorList>
            <consortium name="DOE Joint Genome Institute"/>
            <person name="Mondo S.J."/>
            <person name="Dannebaum R.O."/>
            <person name="Kuo R.C."/>
            <person name="Labutti K."/>
            <person name="Haridas S."/>
            <person name="Kuo A."/>
            <person name="Salamov A."/>
            <person name="Ahrendt S.R."/>
            <person name="Lipzen A."/>
            <person name="Sullivan W."/>
            <person name="Andreopoulos W.B."/>
            <person name="Clum A."/>
            <person name="Lindquist E."/>
            <person name="Daum C."/>
            <person name="Ramamoorthy G.K."/>
            <person name="Gryganskyi A."/>
            <person name="Culley D."/>
            <person name="Magnuson J.K."/>
            <person name="James T.Y."/>
            <person name="O'Malley M.A."/>
            <person name="Stajich J.E."/>
            <person name="Spatafora J.W."/>
            <person name="Visel A."/>
            <person name="Grigoriev I.V."/>
        </authorList>
    </citation>
    <scope>NUCLEOTIDE SEQUENCE [LARGE SCALE GENOMIC DNA]</scope>
    <source>
        <strain evidence="1 2">ATCC 12442</strain>
    </source>
</reference>
<gene>
    <name evidence="1" type="ORF">DL89DRAFT_269937</name>
</gene>
<protein>
    <submittedName>
        <fullName evidence="1">Uncharacterized protein</fullName>
    </submittedName>
</protein>
<dbReference type="Proteomes" id="UP000193922">
    <property type="component" value="Unassembled WGS sequence"/>
</dbReference>
<dbReference type="EMBL" id="MCFD01000014">
    <property type="protein sequence ID" value="ORX66906.1"/>
    <property type="molecule type" value="Genomic_DNA"/>
</dbReference>
<dbReference type="AlphaFoldDB" id="A0A1Y1W0Z2"/>
<sequence>MKLHMTGGGAWHDTVHESCAAARFGHRGIKIWPRARQSSQAHPRLQMCAPQVTLLGAAGQDYSTCSTSPPPSAATFNHFAREQNNAYSG</sequence>
<comment type="caution">
    <text evidence="1">The sequence shown here is derived from an EMBL/GenBank/DDBJ whole genome shotgun (WGS) entry which is preliminary data.</text>
</comment>
<evidence type="ECO:0000313" key="2">
    <source>
        <dbReference type="Proteomes" id="UP000193922"/>
    </source>
</evidence>
<name>A0A1Y1W0Z2_9FUNG</name>
<organism evidence="1 2">
    <name type="scientific">Linderina pennispora</name>
    <dbReference type="NCBI Taxonomy" id="61395"/>
    <lineage>
        <taxon>Eukaryota</taxon>
        <taxon>Fungi</taxon>
        <taxon>Fungi incertae sedis</taxon>
        <taxon>Zoopagomycota</taxon>
        <taxon>Kickxellomycotina</taxon>
        <taxon>Kickxellomycetes</taxon>
        <taxon>Kickxellales</taxon>
        <taxon>Kickxellaceae</taxon>
        <taxon>Linderina</taxon>
    </lineage>
</organism>